<dbReference type="Proteomes" id="UP001168972">
    <property type="component" value="Unassembled WGS sequence"/>
</dbReference>
<name>A0AA39ESL0_MICHY</name>
<feature type="region of interest" description="Disordered" evidence="1">
    <location>
        <begin position="149"/>
        <end position="207"/>
    </location>
</feature>
<feature type="compositionally biased region" description="Polar residues" evidence="1">
    <location>
        <begin position="160"/>
        <end position="170"/>
    </location>
</feature>
<feature type="region of interest" description="Disordered" evidence="1">
    <location>
        <begin position="1"/>
        <end position="55"/>
    </location>
</feature>
<reference evidence="2" key="1">
    <citation type="journal article" date="2023" name="bioRxiv">
        <title>Scaffold-level genome assemblies of two parasitoid biocontrol wasps reveal the parthenogenesis mechanism and an associated novel virus.</title>
        <authorList>
            <person name="Inwood S."/>
            <person name="Skelly J."/>
            <person name="Guhlin J."/>
            <person name="Harrop T."/>
            <person name="Goldson S."/>
            <person name="Dearden P."/>
        </authorList>
    </citation>
    <scope>NUCLEOTIDE SEQUENCE</scope>
    <source>
        <strain evidence="2">Lincoln</strain>
        <tissue evidence="2">Whole body</tissue>
    </source>
</reference>
<feature type="compositionally biased region" description="Polar residues" evidence="1">
    <location>
        <begin position="1"/>
        <end position="12"/>
    </location>
</feature>
<feature type="compositionally biased region" description="Basic and acidic residues" evidence="1">
    <location>
        <begin position="26"/>
        <end position="37"/>
    </location>
</feature>
<keyword evidence="3" id="KW-1185">Reference proteome</keyword>
<reference evidence="2" key="2">
    <citation type="submission" date="2023-03" db="EMBL/GenBank/DDBJ databases">
        <authorList>
            <person name="Inwood S.N."/>
            <person name="Skelly J.G."/>
            <person name="Guhlin J."/>
            <person name="Harrop T.W.R."/>
            <person name="Goldson S.G."/>
            <person name="Dearden P.K."/>
        </authorList>
    </citation>
    <scope>NUCLEOTIDE SEQUENCE</scope>
    <source>
        <strain evidence="2">Lincoln</strain>
        <tissue evidence="2">Whole body</tissue>
    </source>
</reference>
<protein>
    <submittedName>
        <fullName evidence="2">Uncharacterized protein</fullName>
    </submittedName>
</protein>
<sequence length="244" mass="27802">MDQAAPSSNNGPTKRKWTPALNSEADMTKAKKIHDENQSNLEYEEESNSSITSYESNDWEEANIHEKDKNVKNVNNFEFGHRSLNCFKKVKCLKCAEYHSTTDCKIEVDAKYSCVNCKGEHKAHSLNCPVFVKYTNRLATYKSAQNGNVDINHKHHSPPVTGTTIGNSPLTYAEAAGNSPNIRSNNTNPGNERSNLHEQPDDSEIRHVNSEKEFLSRWLALKRTLKTSNKYTKFIMIRYKMLMN</sequence>
<evidence type="ECO:0000313" key="3">
    <source>
        <dbReference type="Proteomes" id="UP001168972"/>
    </source>
</evidence>
<dbReference type="EMBL" id="JAQQBR010002243">
    <property type="protein sequence ID" value="KAK0157172.1"/>
    <property type="molecule type" value="Genomic_DNA"/>
</dbReference>
<organism evidence="2 3">
    <name type="scientific">Microctonus hyperodae</name>
    <name type="common">Parasitoid wasp</name>
    <dbReference type="NCBI Taxonomy" id="165561"/>
    <lineage>
        <taxon>Eukaryota</taxon>
        <taxon>Metazoa</taxon>
        <taxon>Ecdysozoa</taxon>
        <taxon>Arthropoda</taxon>
        <taxon>Hexapoda</taxon>
        <taxon>Insecta</taxon>
        <taxon>Pterygota</taxon>
        <taxon>Neoptera</taxon>
        <taxon>Endopterygota</taxon>
        <taxon>Hymenoptera</taxon>
        <taxon>Apocrita</taxon>
        <taxon>Ichneumonoidea</taxon>
        <taxon>Braconidae</taxon>
        <taxon>Euphorinae</taxon>
        <taxon>Microctonus</taxon>
    </lineage>
</organism>
<dbReference type="AlphaFoldDB" id="A0AA39ESL0"/>
<evidence type="ECO:0000256" key="1">
    <source>
        <dbReference type="SAM" id="MobiDB-lite"/>
    </source>
</evidence>
<evidence type="ECO:0000313" key="2">
    <source>
        <dbReference type="EMBL" id="KAK0157172.1"/>
    </source>
</evidence>
<accession>A0AA39ESL0</accession>
<comment type="caution">
    <text evidence="2">The sequence shown here is derived from an EMBL/GenBank/DDBJ whole genome shotgun (WGS) entry which is preliminary data.</text>
</comment>
<feature type="compositionally biased region" description="Polar residues" evidence="1">
    <location>
        <begin position="178"/>
        <end position="193"/>
    </location>
</feature>
<feature type="compositionally biased region" description="Basic and acidic residues" evidence="1">
    <location>
        <begin position="194"/>
        <end position="207"/>
    </location>
</feature>
<proteinExistence type="predicted"/>
<gene>
    <name evidence="2" type="ORF">PV327_011348</name>
</gene>